<evidence type="ECO:0000313" key="2">
    <source>
        <dbReference type="EMBL" id="MBP2318276.1"/>
    </source>
</evidence>
<dbReference type="EMBL" id="JAGINX010000001">
    <property type="protein sequence ID" value="MBP2318276.1"/>
    <property type="molecule type" value="Genomic_DNA"/>
</dbReference>
<dbReference type="Pfam" id="PF14028">
    <property type="entry name" value="Lant_dehydr_C"/>
    <property type="match status" value="1"/>
</dbReference>
<sequence length="357" mass="40718">MTTSTSHTLCLSNETQLRDTHSWRAYHVYYGGSPLVLLSDCIIPLAERLTEEKLITEYFYINYWLQGSHVRLRVRVPDSVGLEAVDNAVLGPVREYLAEHPSLHPMTELSDNDFYNQLFIGEFTEADRPKYFTEDGEPIFAENNSIQIREYEPEWARYGGERGMMISEWFFVRSTAQVVDLMKLGNLGVRTILLGIATQMTALTAACMLRDLDTVRDFFVAYHHRWVDGYDTNPAYGTPEGRREHASTTKAISQLVIPQLRALGHGRLEDLPPVLKNWAEVCLTVREAIDAAYEDGPLYFEYTDGYRAAKTPHEAAWSLCHSFIHMTNNRMMVSVADEAFLAYQIVAALQPQETDDD</sequence>
<evidence type="ECO:0000259" key="1">
    <source>
        <dbReference type="Pfam" id="PF14028"/>
    </source>
</evidence>
<keyword evidence="3" id="KW-1185">Reference proteome</keyword>
<name>A0ABS4T1E5_9MICC</name>
<proteinExistence type="predicted"/>
<protein>
    <recommendedName>
        <fullName evidence="1">Thiopeptide-type bacteriocin biosynthesis domain-containing protein</fullName>
    </recommendedName>
</protein>
<reference evidence="2 3" key="1">
    <citation type="submission" date="2021-03" db="EMBL/GenBank/DDBJ databases">
        <title>Sequencing the genomes of 1000 actinobacteria strains.</title>
        <authorList>
            <person name="Klenk H.-P."/>
        </authorList>
    </citation>
    <scope>NUCLEOTIDE SEQUENCE [LARGE SCALE GENOMIC DNA]</scope>
    <source>
        <strain evidence="2 3">DSM 12544</strain>
    </source>
</reference>
<dbReference type="Proteomes" id="UP001519331">
    <property type="component" value="Unassembled WGS sequence"/>
</dbReference>
<gene>
    <name evidence="2" type="ORF">JOF45_001295</name>
</gene>
<dbReference type="RefSeq" id="WP_210048637.1">
    <property type="nucleotide sequence ID" value="NZ_JAGINX010000001.1"/>
</dbReference>
<feature type="domain" description="Thiopeptide-type bacteriocin biosynthesis" evidence="1">
    <location>
        <begin position="23"/>
        <end position="345"/>
    </location>
</feature>
<organism evidence="2 3">
    <name type="scientific">Nesterenkonia lacusekhoensis</name>
    <dbReference type="NCBI Taxonomy" id="150832"/>
    <lineage>
        <taxon>Bacteria</taxon>
        <taxon>Bacillati</taxon>
        <taxon>Actinomycetota</taxon>
        <taxon>Actinomycetes</taxon>
        <taxon>Micrococcales</taxon>
        <taxon>Micrococcaceae</taxon>
        <taxon>Nesterenkonia</taxon>
    </lineage>
</organism>
<comment type="caution">
    <text evidence="2">The sequence shown here is derived from an EMBL/GenBank/DDBJ whole genome shotgun (WGS) entry which is preliminary data.</text>
</comment>
<dbReference type="InterPro" id="IPR023809">
    <property type="entry name" value="Thiopep_bacteriocin_synth_dom"/>
</dbReference>
<accession>A0ABS4T1E5</accession>
<evidence type="ECO:0000313" key="3">
    <source>
        <dbReference type="Proteomes" id="UP001519331"/>
    </source>
</evidence>